<accession>A0A2P5I0U1</accession>
<dbReference type="InParanoid" id="A0A2P5I0U1"/>
<dbReference type="GO" id="GO:0071949">
    <property type="term" value="F:FAD binding"/>
    <property type="evidence" value="ECO:0007669"/>
    <property type="project" value="InterPro"/>
</dbReference>
<gene>
    <name evidence="6" type="ORF">DHEL01_v205488</name>
</gene>
<dbReference type="SUPFAM" id="SSF51905">
    <property type="entry name" value="FAD/NAD(P)-binding domain"/>
    <property type="match status" value="1"/>
</dbReference>
<evidence type="ECO:0000256" key="4">
    <source>
        <dbReference type="ARBA" id="ARBA00023002"/>
    </source>
</evidence>
<keyword evidence="3" id="KW-0274">FAD</keyword>
<dbReference type="EMBL" id="MAVT02000406">
    <property type="protein sequence ID" value="POS76109.1"/>
    <property type="molecule type" value="Genomic_DNA"/>
</dbReference>
<keyword evidence="2" id="KW-0285">Flavoprotein</keyword>
<reference evidence="6" key="1">
    <citation type="submission" date="2017-09" db="EMBL/GenBank/DDBJ databases">
        <title>Polyketide synthases of a Diaporthe helianthi virulent isolate.</title>
        <authorList>
            <person name="Baroncelli R."/>
        </authorList>
    </citation>
    <scope>NUCLEOTIDE SEQUENCE [LARGE SCALE GENOMIC DNA]</scope>
    <source>
        <strain evidence="6">7/96</strain>
    </source>
</reference>
<evidence type="ECO:0000259" key="5">
    <source>
        <dbReference type="Pfam" id="PF01494"/>
    </source>
</evidence>
<organism evidence="6 7">
    <name type="scientific">Diaporthe helianthi</name>
    <dbReference type="NCBI Taxonomy" id="158607"/>
    <lineage>
        <taxon>Eukaryota</taxon>
        <taxon>Fungi</taxon>
        <taxon>Dikarya</taxon>
        <taxon>Ascomycota</taxon>
        <taxon>Pezizomycotina</taxon>
        <taxon>Sordariomycetes</taxon>
        <taxon>Sordariomycetidae</taxon>
        <taxon>Diaporthales</taxon>
        <taxon>Diaporthaceae</taxon>
        <taxon>Diaporthe</taxon>
    </lineage>
</organism>
<sequence length="462" mass="50985">MAAAASQTPRPLDLAIIGGGISGITLAIALYKRGVSCTVYEAASELTEIRGAVPISRNALRAMEQIDRCVLGAYNLVSTRNQSLSKRNAWTDFVDGMSPQPATHLGPLFTIVGAEGVGHNVVPCARFLDELVRLLPGDTVRFEKELKHVLDDRIGSGKMLMKFADGSVAEADAIIGCDGVRSRTRAIMMGEDHPAAIASYTHKYAYRGLVPMSQASMALGVERAMNATCWLGKNRHCVTFPVDQGEKMSFLAYVTNDRGGWPSDTTVCLPTTKAEALDDFRAFGPNVKHIIELSIGDFQRWAIFDLGDYTLSSYFKDRICLLGESAHGSSPHHEAGPGLCMEDAAVLASLLSMSEIKGPEMLEKAFAAYDSNRRERTQWHVQSSRRAGNLAEYLTKDVGKDIGRMEKELNERLNHIWNFDIEEAIREATKDLKRRLSLPGLHKYDSQKMPWFLNDENGLETQ</sequence>
<dbReference type="PANTHER" id="PTHR46720:SF3">
    <property type="entry name" value="FAD-BINDING DOMAIN-CONTAINING PROTEIN-RELATED"/>
    <property type="match status" value="1"/>
</dbReference>
<dbReference type="InterPro" id="IPR002938">
    <property type="entry name" value="FAD-bd"/>
</dbReference>
<dbReference type="Gene3D" id="3.50.50.60">
    <property type="entry name" value="FAD/NAD(P)-binding domain"/>
    <property type="match status" value="1"/>
</dbReference>
<evidence type="ECO:0000256" key="1">
    <source>
        <dbReference type="ARBA" id="ARBA00007992"/>
    </source>
</evidence>
<protein>
    <submittedName>
        <fullName evidence="6">Salicylate hydroxylase</fullName>
    </submittedName>
</protein>
<dbReference type="SUPFAM" id="SSF54373">
    <property type="entry name" value="FAD-linked reductases, C-terminal domain"/>
    <property type="match status" value="1"/>
</dbReference>
<dbReference type="GO" id="GO:0016491">
    <property type="term" value="F:oxidoreductase activity"/>
    <property type="evidence" value="ECO:0007669"/>
    <property type="project" value="UniProtKB-KW"/>
</dbReference>
<dbReference type="OrthoDB" id="417877at2759"/>
<proteinExistence type="inferred from homology"/>
<dbReference type="STRING" id="158607.A0A2P5I0U1"/>
<keyword evidence="4" id="KW-0560">Oxidoreductase</keyword>
<dbReference type="PANTHER" id="PTHR46720">
    <property type="entry name" value="HYDROXYLASE, PUTATIVE (AFU_ORTHOLOGUE AFUA_3G01460)-RELATED"/>
    <property type="match status" value="1"/>
</dbReference>
<evidence type="ECO:0000256" key="2">
    <source>
        <dbReference type="ARBA" id="ARBA00022630"/>
    </source>
</evidence>
<evidence type="ECO:0000256" key="3">
    <source>
        <dbReference type="ARBA" id="ARBA00022827"/>
    </source>
</evidence>
<evidence type="ECO:0000313" key="7">
    <source>
        <dbReference type="Proteomes" id="UP000094444"/>
    </source>
</evidence>
<comment type="similarity">
    <text evidence="1">Belongs to the paxM FAD-dependent monooxygenase family.</text>
</comment>
<evidence type="ECO:0000313" key="6">
    <source>
        <dbReference type="EMBL" id="POS76109.1"/>
    </source>
</evidence>
<dbReference type="AlphaFoldDB" id="A0A2P5I0U1"/>
<dbReference type="GO" id="GO:0044550">
    <property type="term" value="P:secondary metabolite biosynthetic process"/>
    <property type="evidence" value="ECO:0007669"/>
    <property type="project" value="TreeGrafter"/>
</dbReference>
<dbReference type="InterPro" id="IPR036188">
    <property type="entry name" value="FAD/NAD-bd_sf"/>
</dbReference>
<dbReference type="PRINTS" id="PR00420">
    <property type="entry name" value="RNGMNOXGNASE"/>
</dbReference>
<dbReference type="Pfam" id="PF01494">
    <property type="entry name" value="FAD_binding_3"/>
    <property type="match status" value="1"/>
</dbReference>
<dbReference type="InterPro" id="IPR051104">
    <property type="entry name" value="FAD_monoxygenase"/>
</dbReference>
<comment type="caution">
    <text evidence="6">The sequence shown here is derived from an EMBL/GenBank/DDBJ whole genome shotgun (WGS) entry which is preliminary data.</text>
</comment>
<keyword evidence="7" id="KW-1185">Reference proteome</keyword>
<dbReference type="Proteomes" id="UP000094444">
    <property type="component" value="Unassembled WGS sequence"/>
</dbReference>
<feature type="domain" description="FAD-binding" evidence="5">
    <location>
        <begin position="14"/>
        <end position="382"/>
    </location>
</feature>
<name>A0A2P5I0U1_DIAHE</name>